<feature type="compositionally biased region" description="Basic and acidic residues" evidence="1">
    <location>
        <begin position="250"/>
        <end position="263"/>
    </location>
</feature>
<name>A0A6L2MDU0_TANCI</name>
<dbReference type="EMBL" id="BKCJ010006157">
    <property type="protein sequence ID" value="GEU70654.1"/>
    <property type="molecule type" value="Genomic_DNA"/>
</dbReference>
<feature type="compositionally biased region" description="Polar residues" evidence="1">
    <location>
        <begin position="418"/>
        <end position="434"/>
    </location>
</feature>
<proteinExistence type="predicted"/>
<dbReference type="InterPro" id="IPR013103">
    <property type="entry name" value="RVT_2"/>
</dbReference>
<feature type="compositionally biased region" description="Basic residues" evidence="1">
    <location>
        <begin position="236"/>
        <end position="249"/>
    </location>
</feature>
<dbReference type="AlphaFoldDB" id="A0A6L2MDU0"/>
<organism evidence="3">
    <name type="scientific">Tanacetum cinerariifolium</name>
    <name type="common">Dalmatian daisy</name>
    <name type="synonym">Chrysanthemum cinerariifolium</name>
    <dbReference type="NCBI Taxonomy" id="118510"/>
    <lineage>
        <taxon>Eukaryota</taxon>
        <taxon>Viridiplantae</taxon>
        <taxon>Streptophyta</taxon>
        <taxon>Embryophyta</taxon>
        <taxon>Tracheophyta</taxon>
        <taxon>Spermatophyta</taxon>
        <taxon>Magnoliopsida</taxon>
        <taxon>eudicotyledons</taxon>
        <taxon>Gunneridae</taxon>
        <taxon>Pentapetalae</taxon>
        <taxon>asterids</taxon>
        <taxon>campanulids</taxon>
        <taxon>Asterales</taxon>
        <taxon>Asteraceae</taxon>
        <taxon>Asteroideae</taxon>
        <taxon>Anthemideae</taxon>
        <taxon>Anthemidinae</taxon>
        <taxon>Tanacetum</taxon>
    </lineage>
</organism>
<gene>
    <name evidence="3" type="ORF">Tci_042632</name>
</gene>
<feature type="domain" description="Reverse transcriptase Ty1/copia-type" evidence="2">
    <location>
        <begin position="79"/>
        <end position="155"/>
    </location>
</feature>
<feature type="region of interest" description="Disordered" evidence="1">
    <location>
        <begin position="391"/>
        <end position="434"/>
    </location>
</feature>
<comment type="caution">
    <text evidence="3">The sequence shown here is derived from an EMBL/GenBank/DDBJ whole genome shotgun (WGS) entry which is preliminary data.</text>
</comment>
<feature type="compositionally biased region" description="Polar residues" evidence="1">
    <location>
        <begin position="290"/>
        <end position="303"/>
    </location>
</feature>
<reference evidence="3" key="1">
    <citation type="journal article" date="2019" name="Sci. Rep.">
        <title>Draft genome of Tanacetum cinerariifolium, the natural source of mosquito coil.</title>
        <authorList>
            <person name="Yamashiro T."/>
            <person name="Shiraishi A."/>
            <person name="Satake H."/>
            <person name="Nakayama K."/>
        </authorList>
    </citation>
    <scope>NUCLEOTIDE SEQUENCE</scope>
</reference>
<accession>A0A6L2MDU0</accession>
<feature type="compositionally biased region" description="Acidic residues" evidence="1">
    <location>
        <begin position="391"/>
        <end position="412"/>
    </location>
</feature>
<sequence>MATKLTTASASECPFADFLSEIEPKKVSEALKHPRWINALQEELNQFYRKKYGLLFLLPYGKKAIGFKWVFRNKKDEHVAKMEAIRIFFAFATYMNFRVYQIDVKDAFLNGKLKEVYVKQPHCFESNEFPDYVCKLDKALYGLKQAPRAWYLKGTPTLGLYYPKCSGFNRKGYSDSDYAGCNMDRKITSAHMTVVNNQRDSVSPPPLVLKPKKGKSQTVAPTLPKSQGPEASGALSKKRTKPKSKRPPTKTKESPPKPTEGSKKSHSVSSGTVPNRQDLKRNIQLASAGLPSTLNEGTRTTKTILRHERSHGDKDSRRNKPFANMEPLHTTDANISETGAKYQEDQTQSSRLWYQSLTKNKGEPSYEGETDTQPMLLTYADVQAILLSEDEAQESDEEVPAAEDDMDEDPQDDKEVRTPSSKQDQSAPSHVLQSASDSYSLDLKRFDNILPLSERQLIRMYGFVLIQTALKRKISSLSSQATPKIDKGKGIATEFDDVPSKKLVKASSIVHPDPDEPVKFEFIINGRIVVRKEAKKLDIHPKEAISTKALNCLRKLRMLNMRLKPEPITDIKIHPKTKPVVIAVYKDTDGRTFNVHKPFLFGAFGNLEVNLLFLLQNKPHLKPQEENKNTWNLSLKQESLDWNAIELSMKKSFVNNMVIEEPDYGISSLTNLVIKYFKDGVTLTKWGWKLLFHI</sequence>
<evidence type="ECO:0000313" key="3">
    <source>
        <dbReference type="EMBL" id="GEU70654.1"/>
    </source>
</evidence>
<protein>
    <submittedName>
        <fullName evidence="3">Retrovirus-related Pol polyprotein from transposon TNT 1-94</fullName>
    </submittedName>
</protein>
<evidence type="ECO:0000256" key="1">
    <source>
        <dbReference type="SAM" id="MobiDB-lite"/>
    </source>
</evidence>
<evidence type="ECO:0000259" key="2">
    <source>
        <dbReference type="Pfam" id="PF07727"/>
    </source>
</evidence>
<feature type="compositionally biased region" description="Basic and acidic residues" evidence="1">
    <location>
        <begin position="305"/>
        <end position="318"/>
    </location>
</feature>
<dbReference type="Pfam" id="PF07727">
    <property type="entry name" value="RVT_2"/>
    <property type="match status" value="1"/>
</dbReference>
<feature type="region of interest" description="Disordered" evidence="1">
    <location>
        <begin position="195"/>
        <end position="349"/>
    </location>
</feature>